<sequence>MSTVACATSCRRAPRAPRGTIPLFTAFADCMRALRIHATSVSIAAIRTVAIATFTTNPHSILLSMPTLSLVTQALVLI</sequence>
<accession>R7Q8H5</accession>
<gene>
    <name evidence="1" type="ORF">CHC_T00002776001</name>
</gene>
<name>R7Q8H5_CHOCR</name>
<evidence type="ECO:0000313" key="2">
    <source>
        <dbReference type="Proteomes" id="UP000012073"/>
    </source>
</evidence>
<dbReference type="EMBL" id="HG001673">
    <property type="protein sequence ID" value="CDF34093.1"/>
    <property type="molecule type" value="Genomic_DNA"/>
</dbReference>
<dbReference type="KEGG" id="ccp:CHC_T00002776001"/>
<dbReference type="Gramene" id="CDF34093">
    <property type="protein sequence ID" value="CDF34093"/>
    <property type="gene ID" value="CHC_T00002776001"/>
</dbReference>
<proteinExistence type="predicted"/>
<dbReference type="GeneID" id="17321629"/>
<reference evidence="2" key="1">
    <citation type="journal article" date="2013" name="Proc. Natl. Acad. Sci. U.S.A.">
        <title>Genome structure and metabolic features in the red seaweed Chondrus crispus shed light on evolution of the Archaeplastida.</title>
        <authorList>
            <person name="Collen J."/>
            <person name="Porcel B."/>
            <person name="Carre W."/>
            <person name="Ball S.G."/>
            <person name="Chaparro C."/>
            <person name="Tonon T."/>
            <person name="Barbeyron T."/>
            <person name="Michel G."/>
            <person name="Noel B."/>
            <person name="Valentin K."/>
            <person name="Elias M."/>
            <person name="Artiguenave F."/>
            <person name="Arun A."/>
            <person name="Aury J.M."/>
            <person name="Barbosa-Neto J.F."/>
            <person name="Bothwell J.H."/>
            <person name="Bouget F.Y."/>
            <person name="Brillet L."/>
            <person name="Cabello-Hurtado F."/>
            <person name="Capella-Gutierrez S."/>
            <person name="Charrier B."/>
            <person name="Cladiere L."/>
            <person name="Cock J.M."/>
            <person name="Coelho S.M."/>
            <person name="Colleoni C."/>
            <person name="Czjzek M."/>
            <person name="Da Silva C."/>
            <person name="Delage L."/>
            <person name="Denoeud F."/>
            <person name="Deschamps P."/>
            <person name="Dittami S.M."/>
            <person name="Gabaldon T."/>
            <person name="Gachon C.M."/>
            <person name="Groisillier A."/>
            <person name="Herve C."/>
            <person name="Jabbari K."/>
            <person name="Katinka M."/>
            <person name="Kloareg B."/>
            <person name="Kowalczyk N."/>
            <person name="Labadie K."/>
            <person name="Leblanc C."/>
            <person name="Lopez P.J."/>
            <person name="McLachlan D.H."/>
            <person name="Meslet-Cladiere L."/>
            <person name="Moustafa A."/>
            <person name="Nehr Z."/>
            <person name="Nyvall Collen P."/>
            <person name="Panaud O."/>
            <person name="Partensky F."/>
            <person name="Poulain J."/>
            <person name="Rensing S.A."/>
            <person name="Rousvoal S."/>
            <person name="Samson G."/>
            <person name="Symeonidi A."/>
            <person name="Weissenbach J."/>
            <person name="Zambounis A."/>
            <person name="Wincker P."/>
            <person name="Boyen C."/>
        </authorList>
    </citation>
    <scope>NUCLEOTIDE SEQUENCE [LARGE SCALE GENOMIC DNA]</scope>
    <source>
        <strain evidence="2">cv. Stackhouse</strain>
    </source>
</reference>
<dbReference type="RefSeq" id="XP_005713912.1">
    <property type="nucleotide sequence ID" value="XM_005713855.1"/>
</dbReference>
<evidence type="ECO:0000313" key="1">
    <source>
        <dbReference type="EMBL" id="CDF34093.1"/>
    </source>
</evidence>
<organism evidence="1 2">
    <name type="scientific">Chondrus crispus</name>
    <name type="common">Carrageen Irish moss</name>
    <name type="synonym">Polymorpha crispa</name>
    <dbReference type="NCBI Taxonomy" id="2769"/>
    <lineage>
        <taxon>Eukaryota</taxon>
        <taxon>Rhodophyta</taxon>
        <taxon>Florideophyceae</taxon>
        <taxon>Rhodymeniophycidae</taxon>
        <taxon>Gigartinales</taxon>
        <taxon>Gigartinaceae</taxon>
        <taxon>Chondrus</taxon>
    </lineage>
</organism>
<protein>
    <submittedName>
        <fullName evidence="1">Uncharacterized protein</fullName>
    </submittedName>
</protein>
<dbReference type="AlphaFoldDB" id="R7Q8H5"/>
<keyword evidence="2" id="KW-1185">Reference proteome</keyword>
<dbReference type="Proteomes" id="UP000012073">
    <property type="component" value="Unassembled WGS sequence"/>
</dbReference>